<keyword evidence="3" id="KW-1185">Reference proteome</keyword>
<organism evidence="2 3">
    <name type="scientific">Nocardia alba</name>
    <dbReference type="NCBI Taxonomy" id="225051"/>
    <lineage>
        <taxon>Bacteria</taxon>
        <taxon>Bacillati</taxon>
        <taxon>Actinomycetota</taxon>
        <taxon>Actinomycetes</taxon>
        <taxon>Mycobacteriales</taxon>
        <taxon>Nocardiaceae</taxon>
        <taxon>Nocardia</taxon>
    </lineage>
</organism>
<reference evidence="2 3" key="1">
    <citation type="submission" date="2019-03" db="EMBL/GenBank/DDBJ databases">
        <title>Genomic Encyclopedia of Type Strains, Phase IV (KMG-IV): sequencing the most valuable type-strain genomes for metagenomic binning, comparative biology and taxonomic classification.</title>
        <authorList>
            <person name="Goeker M."/>
        </authorList>
    </citation>
    <scope>NUCLEOTIDE SEQUENCE [LARGE SCALE GENOMIC DNA]</scope>
    <source>
        <strain evidence="2 3">DSM 44684</strain>
    </source>
</reference>
<feature type="region of interest" description="Disordered" evidence="1">
    <location>
        <begin position="55"/>
        <end position="91"/>
    </location>
</feature>
<dbReference type="AlphaFoldDB" id="A0A4R1FV24"/>
<proteinExistence type="predicted"/>
<sequence>MKHAISTRRKVVHNPEIVVPARLSCTQSWGMHMLTRTLITTFPLLCAAGVAAAPAAAHPDGGTQPARRPPTAEVAPSVPHHRDPSPKCAEGGTWTAVVATHPSERVGQAIRPAQQAGAPGTVPIAPHGSKPPSNSPGTPAAGRPAGDIPVAVVLGAAVAVELPPRPSPNGMRGASVPGQMPQQPSITVPCGREPTVVPVIVPRRELVPAPVPVQVTIHDLGSAPARPQGIDQSAGARSEIEVLVRVGDGSGSATELPAVVREMLRSLAPQHRVPTPRPHR</sequence>
<gene>
    <name evidence="2" type="ORF">DFR71_0158</name>
</gene>
<dbReference type="Proteomes" id="UP000294856">
    <property type="component" value="Unassembled WGS sequence"/>
</dbReference>
<protein>
    <submittedName>
        <fullName evidence="2">Uncharacterized protein</fullName>
    </submittedName>
</protein>
<name>A0A4R1FV24_9NOCA</name>
<dbReference type="EMBL" id="SMFR01000001">
    <property type="protein sequence ID" value="TCJ99186.1"/>
    <property type="molecule type" value="Genomic_DNA"/>
</dbReference>
<comment type="caution">
    <text evidence="2">The sequence shown here is derived from an EMBL/GenBank/DDBJ whole genome shotgun (WGS) entry which is preliminary data.</text>
</comment>
<evidence type="ECO:0000313" key="3">
    <source>
        <dbReference type="Proteomes" id="UP000294856"/>
    </source>
</evidence>
<evidence type="ECO:0000256" key="1">
    <source>
        <dbReference type="SAM" id="MobiDB-lite"/>
    </source>
</evidence>
<evidence type="ECO:0000313" key="2">
    <source>
        <dbReference type="EMBL" id="TCJ99186.1"/>
    </source>
</evidence>
<accession>A0A4R1FV24</accession>
<feature type="region of interest" description="Disordered" evidence="1">
    <location>
        <begin position="114"/>
        <end position="146"/>
    </location>
</feature>